<keyword evidence="2" id="KW-1185">Reference proteome</keyword>
<protein>
    <submittedName>
        <fullName evidence="1">Uncharacterized protein</fullName>
    </submittedName>
</protein>
<accession>A0A9W4U1M6</accession>
<organism evidence="1 2">
    <name type="scientific">Periconia digitata</name>
    <dbReference type="NCBI Taxonomy" id="1303443"/>
    <lineage>
        <taxon>Eukaryota</taxon>
        <taxon>Fungi</taxon>
        <taxon>Dikarya</taxon>
        <taxon>Ascomycota</taxon>
        <taxon>Pezizomycotina</taxon>
        <taxon>Dothideomycetes</taxon>
        <taxon>Pleosporomycetidae</taxon>
        <taxon>Pleosporales</taxon>
        <taxon>Massarineae</taxon>
        <taxon>Periconiaceae</taxon>
        <taxon>Periconia</taxon>
    </lineage>
</organism>
<name>A0A9W4U1M6_9PLEO</name>
<proteinExistence type="predicted"/>
<sequence length="95" mass="10818">MICRSSFVGDFIASTLPCFRPSFVGTVLVPKPPCFRTTFMPTLTCANPSSVPSPHTRDLIENQMNKEHDNKIHLLPNRYHQVFVPLFFPTNIKNI</sequence>
<dbReference type="Proteomes" id="UP001152607">
    <property type="component" value="Unassembled WGS sequence"/>
</dbReference>
<comment type="caution">
    <text evidence="1">The sequence shown here is derived from an EMBL/GenBank/DDBJ whole genome shotgun (WGS) entry which is preliminary data.</text>
</comment>
<gene>
    <name evidence="1" type="ORF">PDIGIT_LOCUS224</name>
</gene>
<evidence type="ECO:0000313" key="1">
    <source>
        <dbReference type="EMBL" id="CAI6231284.1"/>
    </source>
</evidence>
<evidence type="ECO:0000313" key="2">
    <source>
        <dbReference type="Proteomes" id="UP001152607"/>
    </source>
</evidence>
<dbReference type="EMBL" id="CAOQHR010000001">
    <property type="protein sequence ID" value="CAI6231284.1"/>
    <property type="molecule type" value="Genomic_DNA"/>
</dbReference>
<reference evidence="1" key="1">
    <citation type="submission" date="2023-01" db="EMBL/GenBank/DDBJ databases">
        <authorList>
            <person name="Van Ghelder C."/>
            <person name="Rancurel C."/>
        </authorList>
    </citation>
    <scope>NUCLEOTIDE SEQUENCE</scope>
    <source>
        <strain evidence="1">CNCM I-4278</strain>
    </source>
</reference>
<dbReference type="AlphaFoldDB" id="A0A9W4U1M6"/>